<dbReference type="EMBL" id="JACEFO010001646">
    <property type="protein sequence ID" value="KAF8726955.1"/>
    <property type="molecule type" value="Genomic_DNA"/>
</dbReference>
<evidence type="ECO:0000313" key="12">
    <source>
        <dbReference type="EMBL" id="KAF8726955.1"/>
    </source>
</evidence>
<sequence length="936" mass="100347">MSKYGTIPASSTRGTTPTRPERSSSTALDYTTCGGESPARAAHRRWRELLDPRALSVPRDLADADHRARANLARFAANYELVLLAVVMASLTLAGRPWYMLIVLPCLIIWPRKSFPAVFVFALLMLLRLDVATESLAISLPVGLLIVVAHAVLHLPTDSGGAGEEAAAGAEQPVSRSLAPRRRLSYWLWVVDLIDIATYRDDMFVISPAALRAAMEAVVDVGLVLLFLCATVGTNQTTTVDPTCELCAVTTAHDAWVHFRHRIDDTEAVDSFSMNAHKWLLANNVLAVVAVLGTEQEYYILKDARLPIHGPVAAPAPAATQLGLRAIAQLLFRLPHGIREVLGACSASPIPTHAAAFVVSRRRERGRGGRKERGCDTSPGDGVNAAIPYFALDTLITITQVTGTPSKLTHERHSSPSTARFIQLAMSKYGTFPASPITTPSPEPDVSSAALDSTPGESSAVADEPVLLADPRALSVPRGLAAARRRARGNLARFVANYELVFFVAVWVALLWQPIFFPAVVVPFLAATPGKRFRLLLIWTPLLLLVTRDTGSALVSLPVALLLVVSHAVLHLPDPEESDGSIDEEEAAAGLCYKARTAGTNNCPLGASWRPLRWLLRVPVWLLGSFVDASFSSVTFSILTDQSDWPIGRRQKEAAAGCLVRDLGSGGMEILDPQSGSAHSTDHALSRGPLCTAPSVIPSSPSSSPQFPFAYPTASHSFPTSSPGAGADDLPPPSSQPAMSKYGTIPTSSSPAPPGASSSASSTYPLDFISRAKARGATALAARRPWRELADPGALAIPRGFSDAYRRARANLAHFAANYALVVLAVVFASLLWHPVSLLVFLACFLAWLFLYFLRDRDVDQRLLVCGRPVGDGVVIVLLSAVTLVLLLLTGATSNILISLLVGLLVVLFHALLHRPADSIDEQAGRWYTPVPPANY</sequence>
<dbReference type="Pfam" id="PF03208">
    <property type="entry name" value="PRA1"/>
    <property type="match status" value="2"/>
</dbReference>
<keyword evidence="9" id="KW-0456">Lyase</keyword>
<dbReference type="InterPro" id="IPR004895">
    <property type="entry name" value="Prenylated_rab_accept_PRA1"/>
</dbReference>
<evidence type="ECO:0000256" key="6">
    <source>
        <dbReference type="ARBA" id="ARBA00022898"/>
    </source>
</evidence>
<evidence type="ECO:0008006" key="14">
    <source>
        <dbReference type="Google" id="ProtNLM"/>
    </source>
</evidence>
<feature type="transmembrane region" description="Helical" evidence="11">
    <location>
        <begin position="812"/>
        <end position="832"/>
    </location>
</feature>
<accession>A0A835F364</accession>
<feature type="compositionally biased region" description="Low complexity" evidence="10">
    <location>
        <begin position="8"/>
        <end position="26"/>
    </location>
</feature>
<keyword evidence="6" id="KW-0663">Pyridoxal phosphate</keyword>
<gene>
    <name evidence="12" type="ORF">HU200_019442</name>
</gene>
<organism evidence="12 13">
    <name type="scientific">Digitaria exilis</name>
    <dbReference type="NCBI Taxonomy" id="1010633"/>
    <lineage>
        <taxon>Eukaryota</taxon>
        <taxon>Viridiplantae</taxon>
        <taxon>Streptophyta</taxon>
        <taxon>Embryophyta</taxon>
        <taxon>Tracheophyta</taxon>
        <taxon>Spermatophyta</taxon>
        <taxon>Magnoliopsida</taxon>
        <taxon>Liliopsida</taxon>
        <taxon>Poales</taxon>
        <taxon>Poaceae</taxon>
        <taxon>PACMAD clade</taxon>
        <taxon>Panicoideae</taxon>
        <taxon>Panicodae</taxon>
        <taxon>Paniceae</taxon>
        <taxon>Anthephorinae</taxon>
        <taxon>Digitaria</taxon>
    </lineage>
</organism>
<comment type="function">
    <text evidence="2">May be involved in both secretory and endocytic intracellular trafficking in the endosomal/prevacuolar compartments.</text>
</comment>
<keyword evidence="8 11" id="KW-0472">Membrane</keyword>
<feature type="transmembrane region" description="Helical" evidence="11">
    <location>
        <begin position="838"/>
        <end position="854"/>
    </location>
</feature>
<evidence type="ECO:0000313" key="13">
    <source>
        <dbReference type="Proteomes" id="UP000636709"/>
    </source>
</evidence>
<comment type="subcellular location">
    <subcellularLocation>
        <location evidence="3">Membrane</location>
        <topology evidence="3">Multi-pass membrane protein</topology>
    </subcellularLocation>
</comment>
<dbReference type="InterPro" id="IPR002129">
    <property type="entry name" value="PyrdxlP-dep_de-COase"/>
</dbReference>
<dbReference type="GO" id="GO:0005794">
    <property type="term" value="C:Golgi apparatus"/>
    <property type="evidence" value="ECO:0007669"/>
    <property type="project" value="TreeGrafter"/>
</dbReference>
<evidence type="ECO:0000256" key="8">
    <source>
        <dbReference type="ARBA" id="ARBA00023136"/>
    </source>
</evidence>
<feature type="transmembrane region" description="Helical" evidence="11">
    <location>
        <begin position="136"/>
        <end position="155"/>
    </location>
</feature>
<evidence type="ECO:0000256" key="3">
    <source>
        <dbReference type="ARBA" id="ARBA00004141"/>
    </source>
</evidence>
<keyword evidence="7 11" id="KW-1133">Transmembrane helix</keyword>
<dbReference type="SUPFAM" id="SSF53383">
    <property type="entry name" value="PLP-dependent transferases"/>
    <property type="match status" value="1"/>
</dbReference>
<evidence type="ECO:0000256" key="4">
    <source>
        <dbReference type="ARBA" id="ARBA00006483"/>
    </source>
</evidence>
<evidence type="ECO:0000256" key="10">
    <source>
        <dbReference type="SAM" id="MobiDB-lite"/>
    </source>
</evidence>
<dbReference type="PANTHER" id="PTHR19317">
    <property type="entry name" value="PRENYLATED RAB ACCEPTOR 1-RELATED"/>
    <property type="match status" value="1"/>
</dbReference>
<feature type="transmembrane region" description="Helical" evidence="11">
    <location>
        <begin position="500"/>
        <end position="525"/>
    </location>
</feature>
<comment type="similarity">
    <text evidence="4">Belongs to the PRA1 family.</text>
</comment>
<dbReference type="GO" id="GO:0016830">
    <property type="term" value="F:carbon-carbon lyase activity"/>
    <property type="evidence" value="ECO:0007669"/>
    <property type="project" value="InterPro"/>
</dbReference>
<evidence type="ECO:0000256" key="1">
    <source>
        <dbReference type="ARBA" id="ARBA00001933"/>
    </source>
</evidence>
<feature type="region of interest" description="Disordered" evidence="10">
    <location>
        <begin position="433"/>
        <end position="460"/>
    </location>
</feature>
<comment type="caution">
    <text evidence="12">The sequence shown here is derived from an EMBL/GenBank/DDBJ whole genome shotgun (WGS) entry which is preliminary data.</text>
</comment>
<protein>
    <recommendedName>
        <fullName evidence="14">PRA1 family protein</fullName>
    </recommendedName>
</protein>
<feature type="transmembrane region" description="Helical" evidence="11">
    <location>
        <begin position="75"/>
        <end position="93"/>
    </location>
</feature>
<dbReference type="InterPro" id="IPR015421">
    <property type="entry name" value="PyrdxlP-dep_Trfase_major"/>
</dbReference>
<dbReference type="Pfam" id="PF00282">
    <property type="entry name" value="Pyridoxal_deC"/>
    <property type="match status" value="1"/>
</dbReference>
<dbReference type="GO" id="GO:0019752">
    <property type="term" value="P:carboxylic acid metabolic process"/>
    <property type="evidence" value="ECO:0007669"/>
    <property type="project" value="InterPro"/>
</dbReference>
<dbReference type="GO" id="GO:0005783">
    <property type="term" value="C:endoplasmic reticulum"/>
    <property type="evidence" value="ECO:0007669"/>
    <property type="project" value="UniProtKB-ARBA"/>
</dbReference>
<name>A0A835F364_9POAL</name>
<dbReference type="PANTHER" id="PTHR19317:SF10">
    <property type="entry name" value="PRA1 FAMILY PROTEIN"/>
    <property type="match status" value="1"/>
</dbReference>
<dbReference type="Gene3D" id="3.40.640.10">
    <property type="entry name" value="Type I PLP-dependent aspartate aminotransferase-like (Major domain)"/>
    <property type="match status" value="1"/>
</dbReference>
<dbReference type="AlphaFoldDB" id="A0A835F364"/>
<evidence type="ECO:0000256" key="2">
    <source>
        <dbReference type="ARBA" id="ARBA00002501"/>
    </source>
</evidence>
<dbReference type="GO" id="GO:0016020">
    <property type="term" value="C:membrane"/>
    <property type="evidence" value="ECO:0007669"/>
    <property type="project" value="UniProtKB-SubCell"/>
</dbReference>
<feature type="transmembrane region" description="Helical" evidence="11">
    <location>
        <begin position="874"/>
        <end position="890"/>
    </location>
</feature>
<evidence type="ECO:0000256" key="5">
    <source>
        <dbReference type="ARBA" id="ARBA00022692"/>
    </source>
</evidence>
<dbReference type="GO" id="GO:0030170">
    <property type="term" value="F:pyridoxal phosphate binding"/>
    <property type="evidence" value="ECO:0007669"/>
    <property type="project" value="InterPro"/>
</dbReference>
<reference evidence="12" key="1">
    <citation type="submission" date="2020-07" db="EMBL/GenBank/DDBJ databases">
        <title>Genome sequence and genetic diversity analysis of an under-domesticated orphan crop, white fonio (Digitaria exilis).</title>
        <authorList>
            <person name="Bennetzen J.L."/>
            <person name="Chen S."/>
            <person name="Ma X."/>
            <person name="Wang X."/>
            <person name="Yssel A.E.J."/>
            <person name="Chaluvadi S.R."/>
            <person name="Johnson M."/>
            <person name="Gangashetty P."/>
            <person name="Hamidou F."/>
            <person name="Sanogo M.D."/>
            <person name="Zwaenepoel A."/>
            <person name="Wallace J."/>
            <person name="Van De Peer Y."/>
            <person name="Van Deynze A."/>
        </authorList>
    </citation>
    <scope>NUCLEOTIDE SEQUENCE</scope>
    <source>
        <tissue evidence="12">Leaves</tissue>
    </source>
</reference>
<comment type="cofactor">
    <cofactor evidence="1">
        <name>pyridoxal 5'-phosphate</name>
        <dbReference type="ChEBI" id="CHEBI:597326"/>
    </cofactor>
</comment>
<evidence type="ECO:0000256" key="7">
    <source>
        <dbReference type="ARBA" id="ARBA00022989"/>
    </source>
</evidence>
<feature type="region of interest" description="Disordered" evidence="10">
    <location>
        <begin position="718"/>
        <end position="759"/>
    </location>
</feature>
<feature type="region of interest" description="Disordered" evidence="10">
    <location>
        <begin position="1"/>
        <end position="39"/>
    </location>
</feature>
<proteinExistence type="inferred from homology"/>
<feature type="transmembrane region" description="Helical" evidence="11">
    <location>
        <begin position="99"/>
        <end position="124"/>
    </location>
</feature>
<dbReference type="GO" id="GO:0016192">
    <property type="term" value="P:vesicle-mediated transport"/>
    <property type="evidence" value="ECO:0007669"/>
    <property type="project" value="TreeGrafter"/>
</dbReference>
<dbReference type="Proteomes" id="UP000636709">
    <property type="component" value="Unassembled WGS sequence"/>
</dbReference>
<dbReference type="InterPro" id="IPR015424">
    <property type="entry name" value="PyrdxlP-dep_Trfase"/>
</dbReference>
<evidence type="ECO:0000256" key="11">
    <source>
        <dbReference type="SAM" id="Phobius"/>
    </source>
</evidence>
<feature type="transmembrane region" description="Helical" evidence="11">
    <location>
        <begin position="896"/>
        <end position="913"/>
    </location>
</feature>
<keyword evidence="13" id="KW-1185">Reference proteome</keyword>
<evidence type="ECO:0000256" key="9">
    <source>
        <dbReference type="ARBA" id="ARBA00023239"/>
    </source>
</evidence>
<feature type="transmembrane region" description="Helical" evidence="11">
    <location>
        <begin position="618"/>
        <end position="640"/>
    </location>
</feature>
<keyword evidence="5 11" id="KW-0812">Transmembrane</keyword>